<evidence type="ECO:0000313" key="1">
    <source>
        <dbReference type="EMBL" id="OXA41827.1"/>
    </source>
</evidence>
<reference evidence="1 2" key="1">
    <citation type="submission" date="2015-12" db="EMBL/GenBank/DDBJ databases">
        <title>The genome of Folsomia candida.</title>
        <authorList>
            <person name="Faddeeva A."/>
            <person name="Derks M.F."/>
            <person name="Anvar Y."/>
            <person name="Smit S."/>
            <person name="Van Straalen N."/>
            <person name="Roelofs D."/>
        </authorList>
    </citation>
    <scope>NUCLEOTIDE SEQUENCE [LARGE SCALE GENOMIC DNA]</scope>
    <source>
        <strain evidence="1 2">VU population</strain>
        <tissue evidence="1">Whole body</tissue>
    </source>
</reference>
<evidence type="ECO:0000313" key="2">
    <source>
        <dbReference type="Proteomes" id="UP000198287"/>
    </source>
</evidence>
<sequence length="250" mass="29090">MIDKNSIYPLMLYNNSMVFADEAAVARFIIQQTTGMWNDAPDAAPLYVKLAEIHSSLLPEKFAMNSKTVTPLALVDRALEKYSKYSKALHRKAKILFKLHKHEQGLVCLEAAFACGETNCDALCDLIFRLMRYPNRDKLDPIFQKYCSDYGENLWGKRKVGTIYYLCGNYLWMLNLKKAAVIHWLKAEQSNPNPMYFQKLHIQKTNYKWHQSSVLRYENIIHYLKGMKNGVFDRYARDSLLSKLQSLLDQ</sequence>
<dbReference type="EMBL" id="LNIX01000028">
    <property type="protein sequence ID" value="OXA41827.1"/>
    <property type="molecule type" value="Genomic_DNA"/>
</dbReference>
<organism evidence="1 2">
    <name type="scientific">Folsomia candida</name>
    <name type="common">Springtail</name>
    <dbReference type="NCBI Taxonomy" id="158441"/>
    <lineage>
        <taxon>Eukaryota</taxon>
        <taxon>Metazoa</taxon>
        <taxon>Ecdysozoa</taxon>
        <taxon>Arthropoda</taxon>
        <taxon>Hexapoda</taxon>
        <taxon>Collembola</taxon>
        <taxon>Entomobryomorpha</taxon>
        <taxon>Isotomoidea</taxon>
        <taxon>Isotomidae</taxon>
        <taxon>Proisotominae</taxon>
        <taxon>Folsomia</taxon>
    </lineage>
</organism>
<keyword evidence="2" id="KW-1185">Reference proteome</keyword>
<dbReference type="InterPro" id="IPR011990">
    <property type="entry name" value="TPR-like_helical_dom_sf"/>
</dbReference>
<name>A0A226DAS3_FOLCA</name>
<gene>
    <name evidence="1" type="ORF">Fcan01_23459</name>
</gene>
<accession>A0A226DAS3</accession>
<dbReference type="AlphaFoldDB" id="A0A226DAS3"/>
<dbReference type="SUPFAM" id="SSF48452">
    <property type="entry name" value="TPR-like"/>
    <property type="match status" value="1"/>
</dbReference>
<proteinExistence type="predicted"/>
<dbReference type="Proteomes" id="UP000198287">
    <property type="component" value="Unassembled WGS sequence"/>
</dbReference>
<protein>
    <submittedName>
        <fullName evidence="1">Anaphase-promoting complex subunit 3</fullName>
    </submittedName>
</protein>
<dbReference type="Gene3D" id="1.25.40.10">
    <property type="entry name" value="Tetratricopeptide repeat domain"/>
    <property type="match status" value="1"/>
</dbReference>
<comment type="caution">
    <text evidence="1">The sequence shown here is derived from an EMBL/GenBank/DDBJ whole genome shotgun (WGS) entry which is preliminary data.</text>
</comment>